<dbReference type="Gene3D" id="3.30.930.10">
    <property type="entry name" value="Bira Bifunctional Protein, Domain 2"/>
    <property type="match status" value="1"/>
</dbReference>
<organism evidence="10 11">
    <name type="scientific">Phytophthora nicotianae P1976</name>
    <dbReference type="NCBI Taxonomy" id="1317066"/>
    <lineage>
        <taxon>Eukaryota</taxon>
        <taxon>Sar</taxon>
        <taxon>Stramenopiles</taxon>
        <taxon>Oomycota</taxon>
        <taxon>Peronosporomycetes</taxon>
        <taxon>Peronosporales</taxon>
        <taxon>Peronosporaceae</taxon>
        <taxon>Phytophthora</taxon>
    </lineage>
</organism>
<dbReference type="GO" id="GO:0033819">
    <property type="term" value="F:lipoyl(octanoyl) transferase activity"/>
    <property type="evidence" value="ECO:0007669"/>
    <property type="project" value="UniProtKB-EC"/>
</dbReference>
<dbReference type="PROSITE" id="PS01313">
    <property type="entry name" value="LIPB"/>
    <property type="match status" value="1"/>
</dbReference>
<dbReference type="Proteomes" id="UP000028582">
    <property type="component" value="Unassembled WGS sequence"/>
</dbReference>
<dbReference type="CDD" id="cd16444">
    <property type="entry name" value="LipB"/>
    <property type="match status" value="1"/>
</dbReference>
<dbReference type="PANTHER" id="PTHR10993">
    <property type="entry name" value="OCTANOYLTRANSFERASE"/>
    <property type="match status" value="1"/>
</dbReference>
<comment type="similarity">
    <text evidence="3">Belongs to the LipB family.</text>
</comment>
<dbReference type="FunFam" id="3.30.930.10:FF:000035">
    <property type="entry name" value="Putative lipoyltransferase 2, mitochondrial"/>
    <property type="match status" value="1"/>
</dbReference>
<dbReference type="InterPro" id="IPR004143">
    <property type="entry name" value="BPL_LPL_catalytic"/>
</dbReference>
<dbReference type="AlphaFoldDB" id="A0A080ZRR9"/>
<dbReference type="InterPro" id="IPR045864">
    <property type="entry name" value="aa-tRNA-synth_II/BPL/LPL"/>
</dbReference>
<comment type="subcellular location">
    <subcellularLocation>
        <location evidence="1">Mitochondrion</location>
    </subcellularLocation>
</comment>
<dbReference type="HAMAP" id="MF_00013">
    <property type="entry name" value="LipB"/>
    <property type="match status" value="1"/>
</dbReference>
<gene>
    <name evidence="10" type="ORF">F444_14041</name>
</gene>
<evidence type="ECO:0000259" key="9">
    <source>
        <dbReference type="PROSITE" id="PS51733"/>
    </source>
</evidence>
<evidence type="ECO:0000256" key="5">
    <source>
        <dbReference type="ARBA" id="ARBA00022679"/>
    </source>
</evidence>
<evidence type="ECO:0000313" key="11">
    <source>
        <dbReference type="Proteomes" id="UP000028582"/>
    </source>
</evidence>
<dbReference type="SUPFAM" id="SSF55681">
    <property type="entry name" value="Class II aaRS and biotin synthetases"/>
    <property type="match status" value="1"/>
</dbReference>
<dbReference type="GO" id="GO:0009249">
    <property type="term" value="P:protein lipoylation"/>
    <property type="evidence" value="ECO:0007669"/>
    <property type="project" value="InterPro"/>
</dbReference>
<accession>A0A080ZRR9</accession>
<evidence type="ECO:0000256" key="1">
    <source>
        <dbReference type="ARBA" id="ARBA00004173"/>
    </source>
</evidence>
<protein>
    <recommendedName>
        <fullName evidence="4">lipoyl(octanoyl) transferase</fullName>
        <ecNumber evidence="4">2.3.1.181</ecNumber>
    </recommendedName>
    <alternativeName>
        <fullName evidence="7">Lipoate-protein ligase B</fullName>
    </alternativeName>
    <alternativeName>
        <fullName evidence="8">Lipoyl/octanoyl transferase</fullName>
    </alternativeName>
</protein>
<dbReference type="EMBL" id="ANJA01002563">
    <property type="protein sequence ID" value="ETO69330.1"/>
    <property type="molecule type" value="Genomic_DNA"/>
</dbReference>
<evidence type="ECO:0000256" key="8">
    <source>
        <dbReference type="ARBA" id="ARBA00033331"/>
    </source>
</evidence>
<proteinExistence type="inferred from homology"/>
<evidence type="ECO:0000256" key="2">
    <source>
        <dbReference type="ARBA" id="ARBA00004821"/>
    </source>
</evidence>
<evidence type="ECO:0000313" key="10">
    <source>
        <dbReference type="EMBL" id="ETO69330.1"/>
    </source>
</evidence>
<dbReference type="OrthoDB" id="19908at2759"/>
<keyword evidence="5 10" id="KW-0808">Transferase</keyword>
<evidence type="ECO:0000256" key="3">
    <source>
        <dbReference type="ARBA" id="ARBA00007907"/>
    </source>
</evidence>
<comment type="caution">
    <text evidence="10">The sequence shown here is derived from an EMBL/GenBank/DDBJ whole genome shotgun (WGS) entry which is preliminary data.</text>
</comment>
<evidence type="ECO:0000256" key="7">
    <source>
        <dbReference type="ARBA" id="ARBA00030797"/>
    </source>
</evidence>
<dbReference type="NCBIfam" id="NF010925">
    <property type="entry name" value="PRK14345.1"/>
    <property type="match status" value="1"/>
</dbReference>
<sequence length="289" mass="32746">MIGMRNGWKSALATALSITRHQRCLPTGATLARFLSTEAAALETPQLQRKCVAYRLGSVEYETAWDWQKQLIQQRVLAIRAGQSVEKDVVLILEHPDVYTLGRGGTMENVKFDPEKEHVKLVRVDRGGEVTYHGPGQVVVYPILDLTQHKKDLHWYLRQVEEVVIRTLAKFDIQGERVDGLTGVWVEEKQGYEDGEHRKGNYEREMRKICAVGTHASRWVTMHGFALNVTTDLRGFDRIIPCGIDDRAVTSIERIRPDATIKDVQDAASEAISEVFHLDMEDVEAKTPL</sequence>
<comment type="pathway">
    <text evidence="2">Protein modification; protein lipoylation via endogenous pathway; protein N(6)-(lipoyl)lysine from octanoyl-[acyl-carrier-protein]: step 1/2.</text>
</comment>
<reference evidence="10 11" key="1">
    <citation type="submission" date="2013-11" db="EMBL/GenBank/DDBJ databases">
        <title>The Genome Sequence of Phytophthora parasitica P1976.</title>
        <authorList>
            <consortium name="The Broad Institute Genomics Platform"/>
            <person name="Russ C."/>
            <person name="Tyler B."/>
            <person name="Panabieres F."/>
            <person name="Shan W."/>
            <person name="Tripathy S."/>
            <person name="Grunwald N."/>
            <person name="Machado M."/>
            <person name="Johnson C.S."/>
            <person name="Walker B."/>
            <person name="Young S."/>
            <person name="Zeng Q."/>
            <person name="Gargeya S."/>
            <person name="Fitzgerald M."/>
            <person name="Haas B."/>
            <person name="Abouelleil A."/>
            <person name="Allen A.W."/>
            <person name="Alvarado L."/>
            <person name="Arachchi H.M."/>
            <person name="Berlin A.M."/>
            <person name="Chapman S.B."/>
            <person name="Gainer-Dewar J."/>
            <person name="Goldberg J."/>
            <person name="Griggs A."/>
            <person name="Gujja S."/>
            <person name="Hansen M."/>
            <person name="Howarth C."/>
            <person name="Imamovic A."/>
            <person name="Ireland A."/>
            <person name="Larimer J."/>
            <person name="McCowan C."/>
            <person name="Murphy C."/>
            <person name="Pearson M."/>
            <person name="Poon T.W."/>
            <person name="Priest M."/>
            <person name="Roberts A."/>
            <person name="Saif S."/>
            <person name="Shea T."/>
            <person name="Sisk P."/>
            <person name="Sykes S."/>
            <person name="Wortman J."/>
            <person name="Nusbaum C."/>
            <person name="Birren B."/>
        </authorList>
    </citation>
    <scope>NUCLEOTIDE SEQUENCE [LARGE SCALE GENOMIC DNA]</scope>
    <source>
        <strain evidence="10 11">P1976</strain>
    </source>
</reference>
<dbReference type="InterPro" id="IPR020605">
    <property type="entry name" value="Octanoyltransferase_CS"/>
</dbReference>
<name>A0A080ZRR9_PHYNI</name>
<dbReference type="PROSITE" id="PS51733">
    <property type="entry name" value="BPL_LPL_CATALYTIC"/>
    <property type="match status" value="1"/>
</dbReference>
<dbReference type="PANTHER" id="PTHR10993:SF7">
    <property type="entry name" value="LIPOYLTRANSFERASE 2, MITOCHONDRIAL-RELATED"/>
    <property type="match status" value="1"/>
</dbReference>
<dbReference type="NCBIfam" id="TIGR00214">
    <property type="entry name" value="lipB"/>
    <property type="match status" value="1"/>
</dbReference>
<feature type="domain" description="BPL/LPL catalytic" evidence="9">
    <location>
        <begin position="84"/>
        <end position="280"/>
    </location>
</feature>
<keyword evidence="6" id="KW-0012">Acyltransferase</keyword>
<dbReference type="Pfam" id="PF21948">
    <property type="entry name" value="LplA-B_cat"/>
    <property type="match status" value="1"/>
</dbReference>
<dbReference type="InterPro" id="IPR000544">
    <property type="entry name" value="Octanoyltransferase"/>
</dbReference>
<dbReference type="UniPathway" id="UPA00538">
    <property type="reaction ID" value="UER00592"/>
</dbReference>
<dbReference type="EC" id="2.3.1.181" evidence="4"/>
<evidence type="ECO:0000256" key="4">
    <source>
        <dbReference type="ARBA" id="ARBA00012334"/>
    </source>
</evidence>
<dbReference type="GO" id="GO:0005739">
    <property type="term" value="C:mitochondrion"/>
    <property type="evidence" value="ECO:0007669"/>
    <property type="project" value="UniProtKB-SubCell"/>
</dbReference>
<evidence type="ECO:0000256" key="6">
    <source>
        <dbReference type="ARBA" id="ARBA00023315"/>
    </source>
</evidence>